<evidence type="ECO:0000256" key="2">
    <source>
        <dbReference type="ARBA" id="ARBA00005582"/>
    </source>
</evidence>
<evidence type="ECO:0000256" key="4">
    <source>
        <dbReference type="ARBA" id="ARBA00022705"/>
    </source>
</evidence>
<keyword evidence="9" id="KW-0234">DNA repair</keyword>
<proteinExistence type="inferred from homology"/>
<evidence type="ECO:0000256" key="5">
    <source>
        <dbReference type="ARBA" id="ARBA00022723"/>
    </source>
</evidence>
<dbReference type="InterPro" id="IPR015797">
    <property type="entry name" value="NUDIX_hydrolase-like_dom_sf"/>
</dbReference>
<dbReference type="CDD" id="cd04693">
    <property type="entry name" value="NUDIX_Hydrolase"/>
    <property type="match status" value="1"/>
</dbReference>
<dbReference type="PANTHER" id="PTHR47707:SF1">
    <property type="entry name" value="NUDIX HYDROLASE FAMILY PROTEIN"/>
    <property type="match status" value="1"/>
</dbReference>
<keyword evidence="3" id="KW-0515">Mutator protein</keyword>
<evidence type="ECO:0000256" key="1">
    <source>
        <dbReference type="ARBA" id="ARBA00001946"/>
    </source>
</evidence>
<reference evidence="13 14" key="1">
    <citation type="submission" date="2016-10" db="EMBL/GenBank/DDBJ databases">
        <authorList>
            <person name="de Groot N.N."/>
        </authorList>
    </citation>
    <scope>NUCLEOTIDE SEQUENCE [LARGE SCALE GENOMIC DNA]</scope>
    <source>
        <strain evidence="13 14">AR40</strain>
    </source>
</reference>
<accession>A0A1H9QT72</accession>
<dbReference type="Pfam" id="PF00293">
    <property type="entry name" value="NUDIX"/>
    <property type="match status" value="1"/>
</dbReference>
<dbReference type="GO" id="GO:0008413">
    <property type="term" value="F:8-oxo-7,8-dihydroguanosine triphosphate pyrophosphatase activity"/>
    <property type="evidence" value="ECO:0007669"/>
    <property type="project" value="TreeGrafter"/>
</dbReference>
<keyword evidence="6" id="KW-0227">DNA damage</keyword>
<dbReference type="Gene3D" id="3.90.79.10">
    <property type="entry name" value="Nucleoside Triphosphate Pyrophosphohydrolase"/>
    <property type="match status" value="1"/>
</dbReference>
<evidence type="ECO:0000256" key="3">
    <source>
        <dbReference type="ARBA" id="ARBA00022457"/>
    </source>
</evidence>
<keyword evidence="5" id="KW-0479">Metal-binding</keyword>
<dbReference type="RefSeq" id="WP_074755497.1">
    <property type="nucleotide sequence ID" value="NZ_FOGJ01000008.1"/>
</dbReference>
<dbReference type="InterPro" id="IPR047127">
    <property type="entry name" value="MutT-like"/>
</dbReference>
<dbReference type="PROSITE" id="PS00893">
    <property type="entry name" value="NUDIX_BOX"/>
    <property type="match status" value="1"/>
</dbReference>
<evidence type="ECO:0000256" key="11">
    <source>
        <dbReference type="ARBA" id="ARBA00038905"/>
    </source>
</evidence>
<dbReference type="GO" id="GO:0006281">
    <property type="term" value="P:DNA repair"/>
    <property type="evidence" value="ECO:0007669"/>
    <property type="project" value="UniProtKB-KW"/>
</dbReference>
<evidence type="ECO:0000259" key="12">
    <source>
        <dbReference type="PROSITE" id="PS51462"/>
    </source>
</evidence>
<comment type="catalytic activity">
    <reaction evidence="10">
        <text>8-oxo-dGTP + H2O = 8-oxo-dGMP + diphosphate + H(+)</text>
        <dbReference type="Rhea" id="RHEA:31575"/>
        <dbReference type="ChEBI" id="CHEBI:15377"/>
        <dbReference type="ChEBI" id="CHEBI:15378"/>
        <dbReference type="ChEBI" id="CHEBI:33019"/>
        <dbReference type="ChEBI" id="CHEBI:63224"/>
        <dbReference type="ChEBI" id="CHEBI:77896"/>
        <dbReference type="EC" id="3.6.1.55"/>
    </reaction>
</comment>
<gene>
    <name evidence="13" type="ORF">SAMN04487884_10890</name>
</gene>
<dbReference type="GO" id="GO:0044715">
    <property type="term" value="F:8-oxo-dGDP phosphatase activity"/>
    <property type="evidence" value="ECO:0007669"/>
    <property type="project" value="TreeGrafter"/>
</dbReference>
<dbReference type="PANTHER" id="PTHR47707">
    <property type="entry name" value="8-OXO-DGTP DIPHOSPHATASE"/>
    <property type="match status" value="1"/>
</dbReference>
<evidence type="ECO:0000256" key="10">
    <source>
        <dbReference type="ARBA" id="ARBA00035861"/>
    </source>
</evidence>
<keyword evidence="8" id="KW-0460">Magnesium</keyword>
<dbReference type="OrthoDB" id="9786032at2"/>
<name>A0A1H9QT72_BUTFI</name>
<protein>
    <recommendedName>
        <fullName evidence="11">8-oxo-dGTP diphosphatase</fullName>
        <ecNumber evidence="11">3.6.1.55</ecNumber>
    </recommendedName>
</protein>
<dbReference type="AlphaFoldDB" id="A0A1H9QT72"/>
<feature type="domain" description="Nudix hydrolase" evidence="12">
    <location>
        <begin position="29"/>
        <end position="161"/>
    </location>
</feature>
<dbReference type="GO" id="GO:0046872">
    <property type="term" value="F:metal ion binding"/>
    <property type="evidence" value="ECO:0007669"/>
    <property type="project" value="UniProtKB-KW"/>
</dbReference>
<evidence type="ECO:0000313" key="14">
    <source>
        <dbReference type="Proteomes" id="UP000182584"/>
    </source>
</evidence>
<dbReference type="EC" id="3.6.1.55" evidence="11"/>
<dbReference type="InterPro" id="IPR000086">
    <property type="entry name" value="NUDIX_hydrolase_dom"/>
</dbReference>
<evidence type="ECO:0000256" key="6">
    <source>
        <dbReference type="ARBA" id="ARBA00022763"/>
    </source>
</evidence>
<sequence>MELWDAYDSKLNKIDGVTLVREEPVPEGYFHLCSEIIVRHTDGTYLIMQRDMKKHLGGMWEATAGGSALKGEDPLTCAKRELREETGIESDDLVEIVRVLHHSHKTYYVDYLCVTDVDKNSVILQDGETMAFKWVTAGELRGMSRDELRSEAKSRNISCLELLYSFISVASSSLAE</sequence>
<dbReference type="GO" id="GO:0035539">
    <property type="term" value="F:8-oxo-7,8-dihydrodeoxyguanosine triphosphate pyrophosphatase activity"/>
    <property type="evidence" value="ECO:0007669"/>
    <property type="project" value="UniProtKB-EC"/>
</dbReference>
<comment type="cofactor">
    <cofactor evidence="1">
        <name>Mg(2+)</name>
        <dbReference type="ChEBI" id="CHEBI:18420"/>
    </cofactor>
</comment>
<dbReference type="Proteomes" id="UP000182584">
    <property type="component" value="Unassembled WGS sequence"/>
</dbReference>
<evidence type="ECO:0000256" key="8">
    <source>
        <dbReference type="ARBA" id="ARBA00022842"/>
    </source>
</evidence>
<evidence type="ECO:0000256" key="9">
    <source>
        <dbReference type="ARBA" id="ARBA00023204"/>
    </source>
</evidence>
<keyword evidence="4" id="KW-0235">DNA replication</keyword>
<evidence type="ECO:0000256" key="7">
    <source>
        <dbReference type="ARBA" id="ARBA00022801"/>
    </source>
</evidence>
<evidence type="ECO:0000313" key="13">
    <source>
        <dbReference type="EMBL" id="SER62903.1"/>
    </source>
</evidence>
<dbReference type="PROSITE" id="PS51462">
    <property type="entry name" value="NUDIX"/>
    <property type="match status" value="1"/>
</dbReference>
<dbReference type="EMBL" id="FOGJ01000008">
    <property type="protein sequence ID" value="SER62903.1"/>
    <property type="molecule type" value="Genomic_DNA"/>
</dbReference>
<dbReference type="InterPro" id="IPR020084">
    <property type="entry name" value="NUDIX_hydrolase_CS"/>
</dbReference>
<keyword evidence="7" id="KW-0378">Hydrolase</keyword>
<comment type="similarity">
    <text evidence="2">Belongs to the Nudix hydrolase family.</text>
</comment>
<dbReference type="GO" id="GO:0044716">
    <property type="term" value="F:8-oxo-GDP phosphatase activity"/>
    <property type="evidence" value="ECO:0007669"/>
    <property type="project" value="TreeGrafter"/>
</dbReference>
<dbReference type="GO" id="GO:0006260">
    <property type="term" value="P:DNA replication"/>
    <property type="evidence" value="ECO:0007669"/>
    <property type="project" value="UniProtKB-KW"/>
</dbReference>
<organism evidence="13 14">
    <name type="scientific">Butyrivibrio fibrisolvens</name>
    <dbReference type="NCBI Taxonomy" id="831"/>
    <lineage>
        <taxon>Bacteria</taxon>
        <taxon>Bacillati</taxon>
        <taxon>Bacillota</taxon>
        <taxon>Clostridia</taxon>
        <taxon>Lachnospirales</taxon>
        <taxon>Lachnospiraceae</taxon>
        <taxon>Butyrivibrio</taxon>
    </lineage>
</organism>
<dbReference type="SUPFAM" id="SSF55811">
    <property type="entry name" value="Nudix"/>
    <property type="match status" value="1"/>
</dbReference>